<evidence type="ECO:0000313" key="2">
    <source>
        <dbReference type="EMBL" id="MVM91745.1"/>
    </source>
</evidence>
<dbReference type="Proteomes" id="UP000439424">
    <property type="component" value="Unassembled WGS sequence"/>
</dbReference>
<keyword evidence="2" id="KW-0255">Endonuclease</keyword>
<dbReference type="CDD" id="cd00085">
    <property type="entry name" value="HNHc"/>
    <property type="match status" value="1"/>
</dbReference>
<reference evidence="2 3" key="1">
    <citation type="submission" date="2019-11" db="EMBL/GenBank/DDBJ databases">
        <title>Multidrug-resistant Acinetobacter baumannii moving toward extensively drug-resistant over fifteen years in South of Brazil.</title>
        <authorList>
            <person name="Fedrigo N.H."/>
            <person name="Cerdeira L."/>
            <person name="Fuga B."/>
            <person name="Marini P.V.B."/>
            <person name="Shinohara D.R."/>
            <person name="Carrara-Marroni F.E."/>
            <person name="Lincopan N."/>
            <person name="Tognim M.C.B."/>
        </authorList>
    </citation>
    <scope>NUCLEOTIDE SEQUENCE [LARGE SCALE GENOMIC DNA]</scope>
    <source>
        <strain evidence="2 3">Ac576</strain>
    </source>
</reference>
<dbReference type="AlphaFoldDB" id="A0A6I4HLE9"/>
<name>A0A6I4HLE9_ACIBA</name>
<dbReference type="InterPro" id="IPR003615">
    <property type="entry name" value="HNH_nuc"/>
</dbReference>
<keyword evidence="2" id="KW-0378">Hydrolase</keyword>
<comment type="caution">
    <text evidence="2">The sequence shown here is derived from an EMBL/GenBank/DDBJ whole genome shotgun (WGS) entry which is preliminary data.</text>
</comment>
<dbReference type="GO" id="GO:0004519">
    <property type="term" value="F:endonuclease activity"/>
    <property type="evidence" value="ECO:0007669"/>
    <property type="project" value="UniProtKB-KW"/>
</dbReference>
<keyword evidence="2" id="KW-0540">Nuclease</keyword>
<dbReference type="RefSeq" id="WP_032002931.1">
    <property type="nucleotide sequence ID" value="NZ_AP031582.1"/>
</dbReference>
<gene>
    <name evidence="2" type="ORF">GNY86_09450</name>
</gene>
<evidence type="ECO:0000259" key="1">
    <source>
        <dbReference type="SMART" id="SM00507"/>
    </source>
</evidence>
<protein>
    <submittedName>
        <fullName evidence="2">HNH endonuclease</fullName>
    </submittedName>
</protein>
<dbReference type="SMART" id="SM00507">
    <property type="entry name" value="HNHc"/>
    <property type="match status" value="1"/>
</dbReference>
<accession>A0A6I4HLE9</accession>
<evidence type="ECO:0000313" key="3">
    <source>
        <dbReference type="Proteomes" id="UP000439424"/>
    </source>
</evidence>
<dbReference type="Gene3D" id="1.10.30.50">
    <property type="match status" value="1"/>
</dbReference>
<feature type="domain" description="HNH nuclease" evidence="1">
    <location>
        <begin position="38"/>
        <end position="95"/>
    </location>
</feature>
<sequence>MIKLERGKKPEYLTDAQVEALTKKFKANSKDAVWKHKGIKRALLLSSNSKCAFCECELMVSGSYMEIEHFKLKNDYPDEVVSWENLLPSCKRCNTTKGSHDVVAEPIINPFDINPKDHLSQSKHRIYAKTPLGESTTVALNLNDESLTRPRFFVSDYVTNKIEEIYQDISSKSKLTRHDRNKLSTLLTSCQADHAFSAFASTALHESYEYVDVVTKLKTDKLWDEQMEELHQCSLKLILDRREKIK</sequence>
<proteinExistence type="predicted"/>
<dbReference type="EMBL" id="WPIP01000055">
    <property type="protein sequence ID" value="MVM91745.1"/>
    <property type="molecule type" value="Genomic_DNA"/>
</dbReference>
<organism evidence="2 3">
    <name type="scientific">Acinetobacter baumannii</name>
    <dbReference type="NCBI Taxonomy" id="470"/>
    <lineage>
        <taxon>Bacteria</taxon>
        <taxon>Pseudomonadati</taxon>
        <taxon>Pseudomonadota</taxon>
        <taxon>Gammaproteobacteria</taxon>
        <taxon>Moraxellales</taxon>
        <taxon>Moraxellaceae</taxon>
        <taxon>Acinetobacter</taxon>
        <taxon>Acinetobacter calcoaceticus/baumannii complex</taxon>
    </lineage>
</organism>